<proteinExistence type="predicted"/>
<feature type="compositionally biased region" description="Polar residues" evidence="1">
    <location>
        <begin position="399"/>
        <end position="419"/>
    </location>
</feature>
<feature type="compositionally biased region" description="Polar residues" evidence="1">
    <location>
        <begin position="729"/>
        <end position="770"/>
    </location>
</feature>
<dbReference type="AlphaFoldDB" id="A0AAV4LNE4"/>
<dbReference type="GeneID" id="94193245"/>
<dbReference type="Pfam" id="PF12785">
    <property type="entry name" value="VESA1_N"/>
    <property type="match status" value="1"/>
</dbReference>
<feature type="region of interest" description="Disordered" evidence="1">
    <location>
        <begin position="391"/>
        <end position="419"/>
    </location>
</feature>
<evidence type="ECO:0000256" key="1">
    <source>
        <dbReference type="SAM" id="MobiDB-lite"/>
    </source>
</evidence>
<comment type="caution">
    <text evidence="3">The sequence shown here is derived from an EMBL/GenBank/DDBJ whole genome shotgun (WGS) entry which is preliminary data.</text>
</comment>
<accession>A0AAV4LNE4</accession>
<gene>
    <name evidence="3" type="ORF">BcabD6B2_11970</name>
</gene>
<feature type="region of interest" description="Disordered" evidence="1">
    <location>
        <begin position="729"/>
        <end position="865"/>
    </location>
</feature>
<dbReference type="Proteomes" id="UP001497744">
    <property type="component" value="Unassembled WGS sequence"/>
</dbReference>
<feature type="transmembrane region" description="Helical" evidence="2">
    <location>
        <begin position="865"/>
        <end position="886"/>
    </location>
</feature>
<evidence type="ECO:0000256" key="2">
    <source>
        <dbReference type="SAM" id="Phobius"/>
    </source>
</evidence>
<name>A0AAV4LNE4_BABCB</name>
<reference evidence="3 4" key="1">
    <citation type="submission" date="2021-06" db="EMBL/GenBank/DDBJ databases">
        <title>Genome sequence of Babesia caballi.</title>
        <authorList>
            <person name="Yamagishi J."/>
            <person name="Kidaka T."/>
            <person name="Ochi A."/>
        </authorList>
    </citation>
    <scope>NUCLEOTIDE SEQUENCE [LARGE SCALE GENOMIC DNA]</scope>
    <source>
        <strain evidence="3">USDA-D6B2</strain>
    </source>
</reference>
<sequence length="902" mass="96115">MCHNRSNLKELVGDALEKRVRKAIDFRFTLNTVAEYGGSIKENFKNVLEYLNTLRNEIVDTSKQNVYGSYRAINPADDDCYIERCVNCILYILPKLYATLMFMLFKVDGTYSDLGGGGWEDQLCNDGGNDGSGTSLSDWLKTKTQGIPSASGSSSLSSPTLLPGGYGSDLKETQGADLVSALTDLISESDSGDNACLPYLLLDFATVTDWCPCSVATHLTVLAALSDRNSATLTKQGQIYEEVDDVFKKLPAGLKYLAPDEKEDKEALLSALFDSDPKKYSKTLKYEAFECYMKWLKDNIKSLIETLKSLSTDCATWSASGLRNAEISGPFGYGFWFGGKWGISWNDEVKKEISPVIQTLANDLETLKGALEKQYNFGVFTLTSEHSAAGSSDRASASTVNPGSSGQANGGPCSSGSSGTVIEIPVPKNLKEAIDWILRVSGGDGVDKCKNGVQVLSEQVQTLLNQVTSSDMGTLKSKLGDVITKLADGLQQFIGYNGGQKPNGRKGIASNKYESAYENDAKWRASWKYASDSNAQKCAKIFLGCVPLIYYGVTYLYWRCANKPWCKGDWEAMNFNGDMGDAALNTFVVALTKFMVSVGYTDLKQLSSRDGGSVMGKLMETFNELKVTSNHDDSKSSFSQYIAYVLQNGEKILNSNPETCPLYTLQYIAEIYWNSLSDQGSEISEAIKKLRGEFENLINASEYYDALKQPIDDLMGKVKKFVIPTSGSSGNVPTITATSDSASLERTPSETAASSSSLPEAKMPQTTLTESSASPTVTSHSTVAATSQTGAGAGDVGYGGGVSNGTGPHGPPGISGDTGPIGPVEARGPAGPQNQSGEKGGTGKQANTAAPSSPSTPPPQPSSSVASAAGTVAAVVVAGGAAAVYFNVGGIGTIVKGLLRIH</sequence>
<evidence type="ECO:0000313" key="3">
    <source>
        <dbReference type="EMBL" id="GIX61762.1"/>
    </source>
</evidence>
<keyword evidence="4" id="KW-1185">Reference proteome</keyword>
<evidence type="ECO:0000313" key="4">
    <source>
        <dbReference type="Proteomes" id="UP001497744"/>
    </source>
</evidence>
<feature type="compositionally biased region" description="Gly residues" evidence="1">
    <location>
        <begin position="791"/>
        <end position="808"/>
    </location>
</feature>
<keyword evidence="2" id="KW-1133">Transmembrane helix</keyword>
<feature type="compositionally biased region" description="Low complexity" evidence="1">
    <location>
        <begin position="771"/>
        <end position="790"/>
    </location>
</feature>
<keyword evidence="2" id="KW-0812">Transmembrane</keyword>
<dbReference type="RefSeq" id="XP_067713833.1">
    <property type="nucleotide sequence ID" value="XM_067857732.1"/>
</dbReference>
<dbReference type="InterPro" id="IPR024751">
    <property type="entry name" value="VESA1"/>
</dbReference>
<protein>
    <submittedName>
        <fullName evidence="3">Variant erythrocyte surface antigen-1 family protein</fullName>
    </submittedName>
</protein>
<keyword evidence="2" id="KW-0472">Membrane</keyword>
<organism evidence="3 4">
    <name type="scientific">Babesia caballi</name>
    <dbReference type="NCBI Taxonomy" id="5871"/>
    <lineage>
        <taxon>Eukaryota</taxon>
        <taxon>Sar</taxon>
        <taxon>Alveolata</taxon>
        <taxon>Apicomplexa</taxon>
        <taxon>Aconoidasida</taxon>
        <taxon>Piroplasmida</taxon>
        <taxon>Babesiidae</taxon>
        <taxon>Babesia</taxon>
    </lineage>
</organism>
<dbReference type="EMBL" id="BPLF01000001">
    <property type="protein sequence ID" value="GIX61762.1"/>
    <property type="molecule type" value="Genomic_DNA"/>
</dbReference>